<accession>X1IJW8</accession>
<name>X1IJW8_9ZZZZ</name>
<proteinExistence type="predicted"/>
<reference evidence="1" key="1">
    <citation type="journal article" date="2014" name="Front. Microbiol.">
        <title>High frequency of phylogenetically diverse reductive dehalogenase-homologous genes in deep subseafloor sedimentary metagenomes.</title>
        <authorList>
            <person name="Kawai M."/>
            <person name="Futagami T."/>
            <person name="Toyoda A."/>
            <person name="Takaki Y."/>
            <person name="Nishi S."/>
            <person name="Hori S."/>
            <person name="Arai W."/>
            <person name="Tsubouchi T."/>
            <person name="Morono Y."/>
            <person name="Uchiyama I."/>
            <person name="Ito T."/>
            <person name="Fujiyama A."/>
            <person name="Inagaki F."/>
            <person name="Takami H."/>
        </authorList>
    </citation>
    <scope>NUCLEOTIDE SEQUENCE</scope>
    <source>
        <strain evidence="1">Expedition CK06-06</strain>
    </source>
</reference>
<dbReference type="EMBL" id="BARU01027026">
    <property type="protein sequence ID" value="GAH69545.1"/>
    <property type="molecule type" value="Genomic_DNA"/>
</dbReference>
<feature type="non-terminal residue" evidence="1">
    <location>
        <position position="271"/>
    </location>
</feature>
<dbReference type="AlphaFoldDB" id="X1IJW8"/>
<gene>
    <name evidence="1" type="ORF">S03H2_43336</name>
</gene>
<comment type="caution">
    <text evidence="1">The sequence shown here is derived from an EMBL/GenBank/DDBJ whole genome shotgun (WGS) entry which is preliminary data.</text>
</comment>
<sequence>VTGEITTNNGDGTYNVKINNASNAYKNVETRHPGAIFSIREIVDIGYEYGNKESPKILGSSGKVPQEPKQVEVDYSGGCAGGGLQTKTVTIHVGVASGSVGVNDTNYGICHDSVDGSDCEGRGLSTTIISLGQQEDGGTYAISKAYIYFDTSDIPDKATIIDAILSIAIADNYSINFNIVIQDGQPTYPHNPLIYSDYNHIRYSNNGGQIAAVAAEGPPIYSNIPLTVNGRNWINKGEMTKFCLRSSKDIASTIPSVGENNSVLIDKETYP</sequence>
<evidence type="ECO:0000313" key="1">
    <source>
        <dbReference type="EMBL" id="GAH69545.1"/>
    </source>
</evidence>
<protein>
    <submittedName>
        <fullName evidence="1">Uncharacterized protein</fullName>
    </submittedName>
</protein>
<organism evidence="1">
    <name type="scientific">marine sediment metagenome</name>
    <dbReference type="NCBI Taxonomy" id="412755"/>
    <lineage>
        <taxon>unclassified sequences</taxon>
        <taxon>metagenomes</taxon>
        <taxon>ecological metagenomes</taxon>
    </lineage>
</organism>
<feature type="non-terminal residue" evidence="1">
    <location>
        <position position="1"/>
    </location>
</feature>